<feature type="domain" description="DZIP3-like HEPN" evidence="1">
    <location>
        <begin position="57"/>
        <end position="186"/>
    </location>
</feature>
<proteinExistence type="predicted"/>
<dbReference type="InterPro" id="IPR041249">
    <property type="entry name" value="HEPN_DZIP3"/>
</dbReference>
<evidence type="ECO:0000259" key="1">
    <source>
        <dbReference type="Pfam" id="PF18738"/>
    </source>
</evidence>
<reference evidence="2 3" key="1">
    <citation type="submission" date="2020-06" db="EMBL/GenBank/DDBJ databases">
        <authorList>
            <person name="Li R."/>
            <person name="Bekaert M."/>
        </authorList>
    </citation>
    <scope>NUCLEOTIDE SEQUENCE [LARGE SCALE GENOMIC DNA]</scope>
    <source>
        <strain evidence="3">wild</strain>
    </source>
</reference>
<gene>
    <name evidence="2" type="ORF">MCOR_31744</name>
</gene>
<keyword evidence="3" id="KW-1185">Reference proteome</keyword>
<evidence type="ECO:0000313" key="3">
    <source>
        <dbReference type="Proteomes" id="UP000507470"/>
    </source>
</evidence>
<dbReference type="AlphaFoldDB" id="A0A6J8CN31"/>
<dbReference type="Pfam" id="PF18738">
    <property type="entry name" value="HEPN_DZIP3"/>
    <property type="match status" value="1"/>
</dbReference>
<evidence type="ECO:0000313" key="2">
    <source>
        <dbReference type="EMBL" id="CAC5397291.1"/>
    </source>
</evidence>
<dbReference type="OrthoDB" id="6122620at2759"/>
<sequence length="249" mass="28832">MSGTSAMTSSSGSLMTNYARIGHAAQQVFPDILQDIIAMEEPQHRLYGDVTSNRFLNRNLRADEWTMINNVSANGYVNFDIPLIYKLVRNLNLVPPPSKGWDFHIPPAATEILPGDDIERIRRTRNEILHRGNAQVSDTILTDYFTSFKDIATRLEAYLGKPKGEFEQKFQNLENCCMDEDTEKTYLERLTILRERDINMSKALENIQKDLDSLMYKDSHQLEIEEWEEQNKLFIKTDAVDFVCFRILD</sequence>
<name>A0A6J8CN31_MYTCO</name>
<protein>
    <recommendedName>
        <fullName evidence="1">DZIP3-like HEPN domain-containing protein</fullName>
    </recommendedName>
</protein>
<dbReference type="Proteomes" id="UP000507470">
    <property type="component" value="Unassembled WGS sequence"/>
</dbReference>
<accession>A0A6J8CN31</accession>
<organism evidence="2 3">
    <name type="scientific">Mytilus coruscus</name>
    <name type="common">Sea mussel</name>
    <dbReference type="NCBI Taxonomy" id="42192"/>
    <lineage>
        <taxon>Eukaryota</taxon>
        <taxon>Metazoa</taxon>
        <taxon>Spiralia</taxon>
        <taxon>Lophotrochozoa</taxon>
        <taxon>Mollusca</taxon>
        <taxon>Bivalvia</taxon>
        <taxon>Autobranchia</taxon>
        <taxon>Pteriomorphia</taxon>
        <taxon>Mytilida</taxon>
        <taxon>Mytiloidea</taxon>
        <taxon>Mytilidae</taxon>
        <taxon>Mytilinae</taxon>
        <taxon>Mytilus</taxon>
    </lineage>
</organism>
<dbReference type="EMBL" id="CACVKT020005673">
    <property type="protein sequence ID" value="CAC5397291.1"/>
    <property type="molecule type" value="Genomic_DNA"/>
</dbReference>